<dbReference type="CDD" id="cd16018">
    <property type="entry name" value="Enpp"/>
    <property type="match status" value="1"/>
</dbReference>
<evidence type="ECO:0000256" key="2">
    <source>
        <dbReference type="ARBA" id="ARBA00023180"/>
    </source>
</evidence>
<gene>
    <name evidence="5" type="ORF">BSL78_29705</name>
</gene>
<proteinExistence type="predicted"/>
<name>A0A2G8JCK6_STIJA</name>
<evidence type="ECO:0000313" key="5">
    <source>
        <dbReference type="EMBL" id="PIK33478.1"/>
    </source>
</evidence>
<dbReference type="AlphaFoldDB" id="A0A2G8JCK6"/>
<dbReference type="SUPFAM" id="SSF54060">
    <property type="entry name" value="His-Me finger endonucleases"/>
    <property type="match status" value="1"/>
</dbReference>
<dbReference type="Gene3D" id="3.40.720.10">
    <property type="entry name" value="Alkaline Phosphatase, subunit A"/>
    <property type="match status" value="1"/>
</dbReference>
<dbReference type="InterPro" id="IPR001604">
    <property type="entry name" value="Endo_G_ENPP1-like_dom"/>
</dbReference>
<dbReference type="Pfam" id="PF01223">
    <property type="entry name" value="Endonuclease_NS"/>
    <property type="match status" value="1"/>
</dbReference>
<keyword evidence="1" id="KW-0378">Hydrolase</keyword>
<dbReference type="Proteomes" id="UP000230750">
    <property type="component" value="Unassembled WGS sequence"/>
</dbReference>
<dbReference type="EMBL" id="MRZV01002533">
    <property type="protein sequence ID" value="PIK33478.1"/>
    <property type="molecule type" value="Genomic_DNA"/>
</dbReference>
<dbReference type="Gene3D" id="3.40.570.10">
    <property type="entry name" value="Extracellular Endonuclease, subunit A"/>
    <property type="match status" value="1"/>
</dbReference>
<dbReference type="SMART" id="SM00477">
    <property type="entry name" value="NUC"/>
    <property type="match status" value="1"/>
</dbReference>
<dbReference type="GO" id="GO:0016787">
    <property type="term" value="F:hydrolase activity"/>
    <property type="evidence" value="ECO:0007669"/>
    <property type="project" value="UniProtKB-KW"/>
</dbReference>
<evidence type="ECO:0000256" key="1">
    <source>
        <dbReference type="ARBA" id="ARBA00022801"/>
    </source>
</evidence>
<evidence type="ECO:0000256" key="3">
    <source>
        <dbReference type="SAM" id="Phobius"/>
    </source>
</evidence>
<dbReference type="PANTHER" id="PTHR10151:SF114">
    <property type="entry name" value="ECTONUCLEOTIDE PYROPHOSPHATASE_PHOSPHODIESTERASE C27A7.3"/>
    <property type="match status" value="1"/>
</dbReference>
<dbReference type="SUPFAM" id="SSF53649">
    <property type="entry name" value="Alkaline phosphatase-like"/>
    <property type="match status" value="1"/>
</dbReference>
<dbReference type="STRING" id="307972.A0A2G8JCK6"/>
<dbReference type="GO" id="GO:0003676">
    <property type="term" value="F:nucleic acid binding"/>
    <property type="evidence" value="ECO:0007669"/>
    <property type="project" value="InterPro"/>
</dbReference>
<evidence type="ECO:0000313" key="6">
    <source>
        <dbReference type="Proteomes" id="UP000230750"/>
    </source>
</evidence>
<dbReference type="InterPro" id="IPR017850">
    <property type="entry name" value="Alkaline_phosphatase_core_sf"/>
</dbReference>
<keyword evidence="3" id="KW-1133">Transmembrane helix</keyword>
<dbReference type="InterPro" id="IPR002591">
    <property type="entry name" value="Phosphodiest/P_Trfase"/>
</dbReference>
<protein>
    <submittedName>
        <fullName evidence="5">Putative venom phosphodiesterase 2</fullName>
    </submittedName>
</protein>
<organism evidence="5 6">
    <name type="scientific">Stichopus japonicus</name>
    <name type="common">Sea cucumber</name>
    <dbReference type="NCBI Taxonomy" id="307972"/>
    <lineage>
        <taxon>Eukaryota</taxon>
        <taxon>Metazoa</taxon>
        <taxon>Echinodermata</taxon>
        <taxon>Eleutherozoa</taxon>
        <taxon>Echinozoa</taxon>
        <taxon>Holothuroidea</taxon>
        <taxon>Aspidochirotacea</taxon>
        <taxon>Aspidochirotida</taxon>
        <taxon>Stichopodidae</taxon>
        <taxon>Apostichopus</taxon>
    </lineage>
</organism>
<keyword evidence="2" id="KW-0325">Glycoprotein</keyword>
<feature type="domain" description="ENPP1-3/EXOG-like endonuclease/phosphodiesterase" evidence="4">
    <location>
        <begin position="553"/>
        <end position="774"/>
    </location>
</feature>
<feature type="transmembrane region" description="Helical" evidence="3">
    <location>
        <begin position="22"/>
        <end position="46"/>
    </location>
</feature>
<dbReference type="PANTHER" id="PTHR10151">
    <property type="entry name" value="ECTONUCLEOTIDE PYROPHOSPHATASE/PHOSPHODIESTERASE"/>
    <property type="match status" value="1"/>
</dbReference>
<dbReference type="OrthoDB" id="415411at2759"/>
<evidence type="ECO:0000259" key="4">
    <source>
        <dbReference type="SMART" id="SM00477"/>
    </source>
</evidence>
<sequence length="800" mass="89281">NSSPNGIEGGKTDPKQKADRKLMFIIILLVDLVVALGVGIGVGYAIGNSETDTFTEPGEPTSQAPPTYEHWVDRPCMTEPSCPADVSKPPLIIVSLDGFRSDFMDRELTPNLDKLRNCGINAPHMVPSFPTLTFPNHYTQVTGLYPESHGIVGNNMYDSDLGVFSLSSSNKLKSEWWGGEPIWNTAKKHGLRTATYFWVGSDVEIQEMRPDYWFLYADAEYFSRVDVLVALLSQPEGLRPDLLTLYYDEPDHTGHEPGPNSPEEDEQIKRMDGIIGYLMDGLMRIGFHDCIDVIVMADHGMANRTCDQLYVLDDYIEEDDYYIRSTCGTMLRLDPKSSAGISEAKDVVDALKCTHPVATPYVKTDIPKRWHYINNIRIEDILITVPAGWTASASPSTWCDGGTHGYDNLGKLMKALFIAQGPSFKSGLTIEPFHNIELYELMCEILEITPAPNNGTRGALHHLLKNVRFPPEPTPPTIPSTIVACDYPADDTAYNKRIEDDTSGCGCINIPADDLKAFDSRLETVANNEENHAPFGLPIVMLSDEVCQLRQENYSQVTVTEWRTTIPTYTIEKDQITTLSGEKEDCLSRPDVRLPADVSTHDCNFLDSNLTGFMENLTTGYLYPPILGQSEDEMMDALINSNAVMQFKGFRTDMWDGFLFQQVARWADSSNGINVISGPIYDLDADGLADGAEIQENDTLLLPTHFFMVVSRCSGDQVISASCSDVETISFVLPNMDGIYTCQTSADYVEHHRASIRDVELLTGLSFYPDVNLNSYEQIYLRSKIHEKGDIWTDWPLTTN</sequence>
<feature type="non-terminal residue" evidence="5">
    <location>
        <position position="1"/>
    </location>
</feature>
<dbReference type="Pfam" id="PF01663">
    <property type="entry name" value="Phosphodiest"/>
    <property type="match status" value="1"/>
</dbReference>
<accession>A0A2G8JCK6</accession>
<keyword evidence="3" id="KW-0812">Transmembrane</keyword>
<keyword evidence="3" id="KW-0472">Membrane</keyword>
<dbReference type="InterPro" id="IPR044925">
    <property type="entry name" value="His-Me_finger_sf"/>
</dbReference>
<reference evidence="5 6" key="1">
    <citation type="journal article" date="2017" name="PLoS Biol.">
        <title>The sea cucumber genome provides insights into morphological evolution and visceral regeneration.</title>
        <authorList>
            <person name="Zhang X."/>
            <person name="Sun L."/>
            <person name="Yuan J."/>
            <person name="Sun Y."/>
            <person name="Gao Y."/>
            <person name="Zhang L."/>
            <person name="Li S."/>
            <person name="Dai H."/>
            <person name="Hamel J.F."/>
            <person name="Liu C."/>
            <person name="Yu Y."/>
            <person name="Liu S."/>
            <person name="Lin W."/>
            <person name="Guo K."/>
            <person name="Jin S."/>
            <person name="Xu P."/>
            <person name="Storey K.B."/>
            <person name="Huan P."/>
            <person name="Zhang T."/>
            <person name="Zhou Y."/>
            <person name="Zhang J."/>
            <person name="Lin C."/>
            <person name="Li X."/>
            <person name="Xing L."/>
            <person name="Huo D."/>
            <person name="Sun M."/>
            <person name="Wang L."/>
            <person name="Mercier A."/>
            <person name="Li F."/>
            <person name="Yang H."/>
            <person name="Xiang J."/>
        </authorList>
    </citation>
    <scope>NUCLEOTIDE SEQUENCE [LARGE SCALE GENOMIC DNA]</scope>
    <source>
        <strain evidence="5">Shaxun</strain>
        <tissue evidence="5">Muscle</tissue>
    </source>
</reference>
<dbReference type="InterPro" id="IPR020821">
    <property type="entry name" value="ENPP1-3/EXOG-like_nuc-like"/>
</dbReference>
<keyword evidence="6" id="KW-1185">Reference proteome</keyword>
<comment type="caution">
    <text evidence="5">The sequence shown here is derived from an EMBL/GenBank/DDBJ whole genome shotgun (WGS) entry which is preliminary data.</text>
</comment>
<dbReference type="GO" id="GO:0046872">
    <property type="term" value="F:metal ion binding"/>
    <property type="evidence" value="ECO:0007669"/>
    <property type="project" value="InterPro"/>
</dbReference>
<dbReference type="InterPro" id="IPR044929">
    <property type="entry name" value="DNA/RNA_non-sp_Endonuclease_sf"/>
</dbReference>
<dbReference type="Gene3D" id="3.30.1360.180">
    <property type="match status" value="1"/>
</dbReference>